<feature type="domain" description="Transthyretin/hydroxyisourate hydrolase" evidence="3">
    <location>
        <begin position="65"/>
        <end position="177"/>
    </location>
</feature>
<dbReference type="STRING" id="60547.GCA_000751215_02476"/>
<dbReference type="PANTHER" id="PTHR10395">
    <property type="entry name" value="URICASE AND TRANSTHYRETIN-RELATED"/>
    <property type="match status" value="1"/>
</dbReference>
<dbReference type="RefSeq" id="WP_035930791.1">
    <property type="nucleotide sequence ID" value="NZ_CADFFX010000001.1"/>
</dbReference>
<organism evidence="4 5">
    <name type="scientific">Caballeronia glathei</name>
    <dbReference type="NCBI Taxonomy" id="60547"/>
    <lineage>
        <taxon>Bacteria</taxon>
        <taxon>Pseudomonadati</taxon>
        <taxon>Pseudomonadota</taxon>
        <taxon>Betaproteobacteria</taxon>
        <taxon>Burkholderiales</taxon>
        <taxon>Burkholderiaceae</taxon>
        <taxon>Caballeronia</taxon>
    </lineage>
</organism>
<reference evidence="4 5" key="1">
    <citation type="submission" date="2014-03" db="EMBL/GenBank/DDBJ databases">
        <title>Draft Genome Sequences of Four Burkholderia Strains.</title>
        <authorList>
            <person name="Liu X.Y."/>
            <person name="Li C.X."/>
            <person name="Xu J.H."/>
        </authorList>
    </citation>
    <scope>NUCLEOTIDE SEQUENCE [LARGE SCALE GENOMIC DNA]</scope>
    <source>
        <strain evidence="4 5">DSM 50014</strain>
    </source>
</reference>
<comment type="caution">
    <text evidence="4">The sequence shown here is derived from an EMBL/GenBank/DDBJ whole genome shotgun (WGS) entry which is preliminary data.</text>
</comment>
<dbReference type="PANTHER" id="PTHR10395:SF7">
    <property type="entry name" value="5-HYDROXYISOURATE HYDROLASE"/>
    <property type="match status" value="1"/>
</dbReference>
<dbReference type="Gene3D" id="2.60.40.180">
    <property type="entry name" value="Transthyretin/hydroxyisourate hydrolase domain"/>
    <property type="match status" value="1"/>
</dbReference>
<dbReference type="GO" id="GO:0006144">
    <property type="term" value="P:purine nucleobase metabolic process"/>
    <property type="evidence" value="ECO:0007669"/>
    <property type="project" value="TreeGrafter"/>
</dbReference>
<dbReference type="GO" id="GO:0016787">
    <property type="term" value="F:hydrolase activity"/>
    <property type="evidence" value="ECO:0007669"/>
    <property type="project" value="UniProtKB-KW"/>
</dbReference>
<evidence type="ECO:0000313" key="4">
    <source>
        <dbReference type="EMBL" id="KDR43728.1"/>
    </source>
</evidence>
<dbReference type="InterPro" id="IPR036817">
    <property type="entry name" value="Transthyretin/HIU_hydrolase_sf"/>
</dbReference>
<feature type="region of interest" description="Disordered" evidence="1">
    <location>
        <begin position="40"/>
        <end position="60"/>
    </location>
</feature>
<dbReference type="PROSITE" id="PS51318">
    <property type="entry name" value="TAT"/>
    <property type="match status" value="1"/>
</dbReference>
<dbReference type="SUPFAM" id="SSF49472">
    <property type="entry name" value="Transthyretin (synonym: prealbumin)"/>
    <property type="match status" value="1"/>
</dbReference>
<protein>
    <submittedName>
        <fullName evidence="4">5-hydroxyisourate hydrolase</fullName>
    </submittedName>
</protein>
<evidence type="ECO:0000256" key="1">
    <source>
        <dbReference type="SAM" id="MobiDB-lite"/>
    </source>
</evidence>
<evidence type="ECO:0000313" key="5">
    <source>
        <dbReference type="Proteomes" id="UP000027466"/>
    </source>
</evidence>
<evidence type="ECO:0000256" key="2">
    <source>
        <dbReference type="SAM" id="SignalP"/>
    </source>
</evidence>
<evidence type="ECO:0000259" key="3">
    <source>
        <dbReference type="Pfam" id="PF00576"/>
    </source>
</evidence>
<dbReference type="EMBL" id="JFHC01000006">
    <property type="protein sequence ID" value="KDR43728.1"/>
    <property type="molecule type" value="Genomic_DNA"/>
</dbReference>
<keyword evidence="5" id="KW-1185">Reference proteome</keyword>
<keyword evidence="4" id="KW-0378">Hydrolase</keyword>
<proteinExistence type="predicted"/>
<feature type="compositionally biased region" description="Polar residues" evidence="1">
    <location>
        <begin position="50"/>
        <end position="60"/>
    </location>
</feature>
<name>A0A069PSL8_9BURK</name>
<accession>A0A069PSL8</accession>
<feature type="signal peptide" evidence="2">
    <location>
        <begin position="1"/>
        <end position="36"/>
    </location>
</feature>
<keyword evidence="2" id="KW-0732">Signal</keyword>
<dbReference type="InterPro" id="IPR006311">
    <property type="entry name" value="TAT_signal"/>
</dbReference>
<feature type="chain" id="PRO_5007372368" evidence="2">
    <location>
        <begin position="37"/>
        <end position="178"/>
    </location>
</feature>
<dbReference type="AlphaFoldDB" id="A0A069PSL8"/>
<gene>
    <name evidence="4" type="ORF">BG61_33070</name>
</gene>
<dbReference type="Pfam" id="PF00576">
    <property type="entry name" value="Transthyretin"/>
    <property type="match status" value="1"/>
</dbReference>
<dbReference type="Proteomes" id="UP000027466">
    <property type="component" value="Unassembled WGS sequence"/>
</dbReference>
<sequence>MSDKDTPLTFDAGRRRFALQTMTLGGSVLLAGTALAAGEQAAPAPAPAPNQTTGPVQQDGLSPRLTMHALDTWHGTPAAGMRVDVARIEDGQSRHLQTVTLAASGRSEPPLLIGDAYRAGTYELVLHVDEYFAARKASLPRPLFLSKIPLRFRVTDITQRIHLPVLFGPWSYNYYRGS</sequence>
<dbReference type="InterPro" id="IPR023416">
    <property type="entry name" value="Transthyretin/HIU_hydrolase_d"/>
</dbReference>